<keyword evidence="1" id="KW-1133">Transmembrane helix</keyword>
<feature type="transmembrane region" description="Helical" evidence="1">
    <location>
        <begin position="29"/>
        <end position="50"/>
    </location>
</feature>
<sequence length="720" mass="74218">MSEEKKVHANHESVKERAYESGSISRRKLLASIGIAGAAIAAPSILNAGLNQTVSAMGGRIDPGAHVTTVAELASGVFPAGTKLALSDRSMGAFDVSTGGTPNGFDVLDAGNGNTAVLKDKTIAEHFGAVSGSVSDYTNIFAYLQDSGLKIKFKPGGTYKTTQPINLSNGTHFYGENTTILCDHSLIIGTISSDCHIGGFIIDGADKDHAIPFTIATPSSNVSIGDMEWRNFHGVTAFQTYPLYVPMYGVDGFTIGNQKFYNITQDDNGAVTGKGFVGGLYLVGFNAHVPYGKSHGTIGDIHGENIKTVDGGLGAVQDSDLIRGYAETSTTEKFNVTIGNVTARNVAKRVVKAASFGGITVGNVTAFNDDPTLPMHAVVECLGTADGWTFGDIKGVGYGSRICWMKGANNQAGNIFDGFGSQAVFFGGPGETSLNCTVGDILGIGKFPTGSPQGIGVSFYNADGCCCGSITGKFAIAVNTNAQNSGRGSVGAVFNNGRVNLQYGAISISKISADIQSTPPAGAHYILGGGAEIVQADIVTDGRITMSVVGDVVDVDLGKTKIRRASAANGVESSHAVFTTTSATGGILRGNLEIEVNSVVSGTPSGTSGRSLVYLTGLKVEDLDVSVHVTATTRGATGYGIYMNNVDGQANRIAHKGNYGTGGVGMNISGGLTITKAEQLVDGSTLTLGANTAVFLVEKRSTTTLSGGANIPTAIDTTRV</sequence>
<protein>
    <submittedName>
        <fullName evidence="2">Uncharacterized protein</fullName>
    </submittedName>
</protein>
<comment type="caution">
    <text evidence="2">The sequence shown here is derived from an EMBL/GenBank/DDBJ whole genome shotgun (WGS) entry which is preliminary data.</text>
</comment>
<name>A0A927CCV2_9BACL</name>
<dbReference type="InterPro" id="IPR006311">
    <property type="entry name" value="TAT_signal"/>
</dbReference>
<dbReference type="SUPFAM" id="SSF51126">
    <property type="entry name" value="Pectin lyase-like"/>
    <property type="match status" value="1"/>
</dbReference>
<evidence type="ECO:0000313" key="3">
    <source>
        <dbReference type="Proteomes" id="UP000639396"/>
    </source>
</evidence>
<dbReference type="Proteomes" id="UP000639396">
    <property type="component" value="Unassembled WGS sequence"/>
</dbReference>
<evidence type="ECO:0000256" key="1">
    <source>
        <dbReference type="SAM" id="Phobius"/>
    </source>
</evidence>
<dbReference type="PROSITE" id="PS51318">
    <property type="entry name" value="TAT"/>
    <property type="match status" value="1"/>
</dbReference>
<accession>A0A927CCV2</accession>
<organism evidence="2 3">
    <name type="scientific">Paenibacillus oceani</name>
    <dbReference type="NCBI Taxonomy" id="2772510"/>
    <lineage>
        <taxon>Bacteria</taxon>
        <taxon>Bacillati</taxon>
        <taxon>Bacillota</taxon>
        <taxon>Bacilli</taxon>
        <taxon>Bacillales</taxon>
        <taxon>Paenibacillaceae</taxon>
        <taxon>Paenibacillus</taxon>
    </lineage>
</organism>
<reference evidence="2" key="1">
    <citation type="submission" date="2020-09" db="EMBL/GenBank/DDBJ databases">
        <title>A novel bacterium of genus Paenibacillus, isolated from South China Sea.</title>
        <authorList>
            <person name="Huang H."/>
            <person name="Mo K."/>
            <person name="Hu Y."/>
        </authorList>
    </citation>
    <scope>NUCLEOTIDE SEQUENCE</scope>
    <source>
        <strain evidence="2">IB182363</strain>
    </source>
</reference>
<gene>
    <name evidence="2" type="ORF">IDH45_27450</name>
</gene>
<dbReference type="EMBL" id="JACXJA010000046">
    <property type="protein sequence ID" value="MBD2865723.1"/>
    <property type="molecule type" value="Genomic_DNA"/>
</dbReference>
<keyword evidence="1" id="KW-0812">Transmembrane</keyword>
<proteinExistence type="predicted"/>
<keyword evidence="3" id="KW-1185">Reference proteome</keyword>
<dbReference type="InterPro" id="IPR011050">
    <property type="entry name" value="Pectin_lyase_fold/virulence"/>
</dbReference>
<keyword evidence="1" id="KW-0472">Membrane</keyword>
<evidence type="ECO:0000313" key="2">
    <source>
        <dbReference type="EMBL" id="MBD2865723.1"/>
    </source>
</evidence>
<dbReference type="RefSeq" id="WP_190931345.1">
    <property type="nucleotide sequence ID" value="NZ_JACXJA010000046.1"/>
</dbReference>
<dbReference type="AlphaFoldDB" id="A0A927CCV2"/>